<proteinExistence type="predicted"/>
<reference evidence="6" key="1">
    <citation type="submission" date="2019-03" db="EMBL/GenBank/DDBJ databases">
        <title>Long read genome sequence of the mycoparasitic Pythium oligandrum ATCC 38472 isolated from sugarbeet rhizosphere.</title>
        <authorList>
            <person name="Gaulin E."/>
        </authorList>
    </citation>
    <scope>NUCLEOTIDE SEQUENCE</scope>
    <source>
        <strain evidence="6">ATCC 38472_TT</strain>
    </source>
</reference>
<dbReference type="OrthoDB" id="567542at2759"/>
<name>A0A8K1CNR9_PYTOL</name>
<dbReference type="PANTHER" id="PTHR37390:SF1">
    <property type="entry name" value="FOLATE-BINDING PROTEIN 1"/>
    <property type="match status" value="1"/>
</dbReference>
<keyword evidence="2" id="KW-1015">Disulfide bond</keyword>
<dbReference type="EMBL" id="SPLM01000036">
    <property type="protein sequence ID" value="TMW66484.1"/>
    <property type="molecule type" value="Genomic_DNA"/>
</dbReference>
<dbReference type="InterPro" id="IPR053305">
    <property type="entry name" value="Folate-binding_rcpt-like"/>
</dbReference>
<feature type="region of interest" description="Disordered" evidence="3">
    <location>
        <begin position="275"/>
        <end position="312"/>
    </location>
</feature>
<dbReference type="AlphaFoldDB" id="A0A8K1CNR9"/>
<keyword evidence="1 4" id="KW-0732">Signal</keyword>
<accession>A0A8K1CNR9</accession>
<feature type="signal peptide" evidence="4">
    <location>
        <begin position="1"/>
        <end position="31"/>
    </location>
</feature>
<feature type="chain" id="PRO_5035472840" description="Folate receptor-like domain-containing protein" evidence="4">
    <location>
        <begin position="32"/>
        <end position="312"/>
    </location>
</feature>
<feature type="compositionally biased region" description="Basic and acidic residues" evidence="3">
    <location>
        <begin position="296"/>
        <end position="312"/>
    </location>
</feature>
<evidence type="ECO:0000256" key="2">
    <source>
        <dbReference type="ARBA" id="ARBA00023157"/>
    </source>
</evidence>
<dbReference type="Pfam" id="PF03024">
    <property type="entry name" value="Folate_rec"/>
    <property type="match status" value="1"/>
</dbReference>
<organism evidence="6 7">
    <name type="scientific">Pythium oligandrum</name>
    <name type="common">Mycoparasitic fungus</name>
    <dbReference type="NCBI Taxonomy" id="41045"/>
    <lineage>
        <taxon>Eukaryota</taxon>
        <taxon>Sar</taxon>
        <taxon>Stramenopiles</taxon>
        <taxon>Oomycota</taxon>
        <taxon>Peronosporomycetes</taxon>
        <taxon>Pythiales</taxon>
        <taxon>Pythiaceae</taxon>
        <taxon>Pythium</taxon>
    </lineage>
</organism>
<dbReference type="PANTHER" id="PTHR37390">
    <property type="entry name" value="OS02G0592500 PROTEIN"/>
    <property type="match status" value="1"/>
</dbReference>
<feature type="domain" description="Folate receptor-like" evidence="5">
    <location>
        <begin position="61"/>
        <end position="192"/>
    </location>
</feature>
<sequence>MMRGLVGGKRALLTALWALVLLLVEQDGALCAAEPRQAETGTCRSVGGLRFDPAERSMQRSKGLELCSQYRGNTCCNATHMMRLRLKLREPVVAQFNRRCQKLTDEMTCSPCHPFVGTGKIKTVCPRLCDDWFNACRSEYYSFSGSGSLVPCYGNALVCSPLSIIAPDGAGFCSKMGFQVGSEDDSEGHDCFDGSVPRQLGEAEPQEPWQTWLQRLFEEQSDDPSGLFIVALFVPLFFAYRLFKQLRGPAPVDRYGRSLTLEEVRAMQQASYERAFNAAGDDSDSSSSVFDQDEIDERREIEQEEEDKKKEN</sequence>
<gene>
    <name evidence="6" type="ORF">Poli38472_004249</name>
</gene>
<dbReference type="Proteomes" id="UP000794436">
    <property type="component" value="Unassembled WGS sequence"/>
</dbReference>
<protein>
    <recommendedName>
        <fullName evidence="5">Folate receptor-like domain-containing protein</fullName>
    </recommendedName>
</protein>
<keyword evidence="7" id="KW-1185">Reference proteome</keyword>
<evidence type="ECO:0000256" key="3">
    <source>
        <dbReference type="SAM" id="MobiDB-lite"/>
    </source>
</evidence>
<dbReference type="InterPro" id="IPR018143">
    <property type="entry name" value="Folate_rcpt-like"/>
</dbReference>
<evidence type="ECO:0000259" key="5">
    <source>
        <dbReference type="Pfam" id="PF03024"/>
    </source>
</evidence>
<evidence type="ECO:0000256" key="4">
    <source>
        <dbReference type="SAM" id="SignalP"/>
    </source>
</evidence>
<comment type="caution">
    <text evidence="6">The sequence shown here is derived from an EMBL/GenBank/DDBJ whole genome shotgun (WGS) entry which is preliminary data.</text>
</comment>
<evidence type="ECO:0000256" key="1">
    <source>
        <dbReference type="ARBA" id="ARBA00022729"/>
    </source>
</evidence>
<evidence type="ECO:0000313" key="6">
    <source>
        <dbReference type="EMBL" id="TMW66484.1"/>
    </source>
</evidence>
<evidence type="ECO:0000313" key="7">
    <source>
        <dbReference type="Proteomes" id="UP000794436"/>
    </source>
</evidence>